<accession>A0ACB0M2Z0</accession>
<dbReference type="Proteomes" id="UP001177021">
    <property type="component" value="Unassembled WGS sequence"/>
</dbReference>
<keyword evidence="2" id="KW-1185">Reference proteome</keyword>
<evidence type="ECO:0000313" key="1">
    <source>
        <dbReference type="EMBL" id="CAJ2676206.1"/>
    </source>
</evidence>
<comment type="caution">
    <text evidence="1">The sequence shown here is derived from an EMBL/GenBank/DDBJ whole genome shotgun (WGS) entry which is preliminary data.</text>
</comment>
<organism evidence="1 2">
    <name type="scientific">Trifolium pratense</name>
    <name type="common">Red clover</name>
    <dbReference type="NCBI Taxonomy" id="57577"/>
    <lineage>
        <taxon>Eukaryota</taxon>
        <taxon>Viridiplantae</taxon>
        <taxon>Streptophyta</taxon>
        <taxon>Embryophyta</taxon>
        <taxon>Tracheophyta</taxon>
        <taxon>Spermatophyta</taxon>
        <taxon>Magnoliopsida</taxon>
        <taxon>eudicotyledons</taxon>
        <taxon>Gunneridae</taxon>
        <taxon>Pentapetalae</taxon>
        <taxon>rosids</taxon>
        <taxon>fabids</taxon>
        <taxon>Fabales</taxon>
        <taxon>Fabaceae</taxon>
        <taxon>Papilionoideae</taxon>
        <taxon>50 kb inversion clade</taxon>
        <taxon>NPAAA clade</taxon>
        <taxon>Hologalegina</taxon>
        <taxon>IRL clade</taxon>
        <taxon>Trifolieae</taxon>
        <taxon>Trifolium</taxon>
    </lineage>
</organism>
<protein>
    <submittedName>
        <fullName evidence="1">Uncharacterized protein</fullName>
    </submittedName>
</protein>
<gene>
    <name evidence="1" type="ORF">MILVUS5_LOCUS39009</name>
</gene>
<reference evidence="1" key="1">
    <citation type="submission" date="2023-10" db="EMBL/GenBank/DDBJ databases">
        <authorList>
            <person name="Rodriguez Cubillos JULIANA M."/>
            <person name="De Vega J."/>
        </authorList>
    </citation>
    <scope>NUCLEOTIDE SEQUENCE</scope>
</reference>
<evidence type="ECO:0000313" key="2">
    <source>
        <dbReference type="Proteomes" id="UP001177021"/>
    </source>
</evidence>
<sequence length="1099" mass="126273">MDRSWMKANRLSAEFEQGVIEFLRFAEINLPSPESNAKKNLSTPESNDEKNLPPKSNVHFRCPCVLCGNKKEIHKDQIFSHLICNGICQNYTKWIWHGEEVTKRNVSQSKNVSVDMDDRLEDMMRDIGEDSFKRAHVHDTLCSDKDTPLYPGCTNFTRLSAVLKLFNLKAKNGWTDKSFSELLELLTQMLPEGNVIPNRCYEAKKVLCPMGLEYERIHACPNDCILYRKEFVNSDHCPKCMASRYKKKDGDSSDDVVTKKGSPAKVVWYLPIIPRFKRLFANANDAKNLRWHVEERKCDGQIRHVADSLQWKKIDSLFPNFGKESRNLRLGLATDGMNPFGNQSTNHSSWPVLLMIYNLSPWLCMKRKYIMLSMMISGPRQPGNDIDVYLSPLIDDLRVLWEEGVDVFDAYSGEQFNMRAMLFCTINDFPAYGNLSGYSVKGHLACPICAKDTNFKQLKKGKKTVYLGHRRFLNRYHPYRRLRKAFNDHPEDGVAPEPLTGEQVYELQRDINVVFGKDVAKDVGKGKKKAKKKSDVQKKSDVKIAWKKRSVFFDLPYWSSLDVRHCIDVMHVEKNVCDSVIGTLLNIAGKTKDGINARLDMDLMGIRKELLPQQINNRTYLPPACYTLSKKEKTSFCECLQSIKVPHGYSSNVKKLVSMKDLKLIGLKSHDCHVLMQQLLPVAIRGILPDNVRKTISRLCLFFNAICCKAIDPLKLNELENEAAVILCQLEMYFPPSFFDIMVHLIVHLVREIRLCGPIYLRWMYPIERYMKILKGYTKNPHRPEASIVERYIAEEAIEFCSNYLSEVDAIGVPKSRHDGRCGGRGIQGLNVKSMSAQVILQAHLYILNNTDEVEPYLSDHKNILKIKYPRMNEKGLLIEHNKSFSEWFKEKVAYDGSDSDTIKWLSYEPKRNIITWSAFDINRTSFYTKLKDDCSTMQNSGVMVVAESMHFSSSKDKNPVMASSPYYGVIEEIWEVDYVMFKVPLFKCKWININSGVRIDELGFTLVDLCKLAYTDEPFIMASQAKQVFYVKDPSPNSRWSVVLQGKNVQGSDENQDVILDISETLPFSTNVPTFVEENEEDDVQAIRSDHQEGIWQD</sequence>
<name>A0ACB0M2Z0_TRIPR</name>
<proteinExistence type="predicted"/>
<dbReference type="EMBL" id="CASHSV030000823">
    <property type="protein sequence ID" value="CAJ2676206.1"/>
    <property type="molecule type" value="Genomic_DNA"/>
</dbReference>